<dbReference type="STRING" id="155974.SAMN04487818_101645"/>
<dbReference type="SUPFAM" id="SSF54919">
    <property type="entry name" value="Nucleoside diphosphate kinase, NDK"/>
    <property type="match status" value="1"/>
</dbReference>
<evidence type="ECO:0000313" key="1">
    <source>
        <dbReference type="EMBL" id="SER12041.1"/>
    </source>
</evidence>
<keyword evidence="2" id="KW-1185">Reference proteome</keyword>
<proteinExistence type="predicted"/>
<organism evidence="1 2">
    <name type="scientific">Actinokineospora terrae</name>
    <dbReference type="NCBI Taxonomy" id="155974"/>
    <lineage>
        <taxon>Bacteria</taxon>
        <taxon>Bacillati</taxon>
        <taxon>Actinomycetota</taxon>
        <taxon>Actinomycetes</taxon>
        <taxon>Pseudonocardiales</taxon>
        <taxon>Pseudonocardiaceae</taxon>
        <taxon>Actinokineospora</taxon>
    </lineage>
</organism>
<dbReference type="Gene3D" id="3.30.70.141">
    <property type="entry name" value="Nucleoside diphosphate kinase-like domain"/>
    <property type="match status" value="1"/>
</dbReference>
<keyword evidence="1" id="KW-0418">Kinase</keyword>
<sequence>MLGCGTIVGMVWELNPVERRDGVPTEDEWSWLTVVPGKSRVFGWDLHFREGWAEFVDVFGGGVIEELSGLALLTVKPDAVVGRRGRRVVDYLVGNGFVPVGAARFGYTRHSVREVWRYDWDVYPVDRLRFSSLWYAANDVVLVVARDVRPTPGVPATVRLGALKGVTDPALNEWHHLRTVLRPPNRVLNFVHVADEPADVVRELAIFLDRPELRRLLDSVREGADRTEQVLATIADLEAEYPAHDLDVEAALDRMAPVIGAQAKDRLSELIAGNSKIRWDEFTALVPQNAVDLWDVIVVASFVVPRERPV</sequence>
<dbReference type="Proteomes" id="UP000199051">
    <property type="component" value="Unassembled WGS sequence"/>
</dbReference>
<gene>
    <name evidence="1" type="ORF">SAMN04487818_101645</name>
</gene>
<dbReference type="EMBL" id="FOGI01000001">
    <property type="protein sequence ID" value="SER12041.1"/>
    <property type="molecule type" value="Genomic_DNA"/>
</dbReference>
<evidence type="ECO:0000313" key="2">
    <source>
        <dbReference type="Proteomes" id="UP000199051"/>
    </source>
</evidence>
<dbReference type="AlphaFoldDB" id="A0A1H9LKN5"/>
<dbReference type="GO" id="GO:0016301">
    <property type="term" value="F:kinase activity"/>
    <property type="evidence" value="ECO:0007669"/>
    <property type="project" value="UniProtKB-KW"/>
</dbReference>
<accession>A0A1H9LKN5</accession>
<protein>
    <submittedName>
        <fullName evidence="1">Nucleoside diphosphate kinase</fullName>
    </submittedName>
</protein>
<name>A0A1H9LKN5_9PSEU</name>
<keyword evidence="1" id="KW-0808">Transferase</keyword>
<dbReference type="InterPro" id="IPR036850">
    <property type="entry name" value="NDK-like_dom_sf"/>
</dbReference>
<reference evidence="2" key="1">
    <citation type="submission" date="2016-10" db="EMBL/GenBank/DDBJ databases">
        <authorList>
            <person name="Varghese N."/>
            <person name="Submissions S."/>
        </authorList>
    </citation>
    <scope>NUCLEOTIDE SEQUENCE [LARGE SCALE GENOMIC DNA]</scope>
    <source>
        <strain evidence="2">DSM 44260</strain>
    </source>
</reference>